<dbReference type="InterPro" id="IPR050114">
    <property type="entry name" value="UPF0173_UPF0282_UlaG_hydrolase"/>
</dbReference>
<dbReference type="PANTHER" id="PTHR43546:SF8">
    <property type="entry name" value="METALLO-BETA-LACTAMASE DOMAIN-CONTAINING PROTEIN"/>
    <property type="match status" value="1"/>
</dbReference>
<dbReference type="AlphaFoldDB" id="A0A1D3TQ04"/>
<dbReference type="Gene3D" id="3.60.15.10">
    <property type="entry name" value="Ribonuclease Z/Hydroxyacylglutathione hydrolase-like"/>
    <property type="match status" value="1"/>
</dbReference>
<name>A0A1D3TQ04_9FIRM</name>
<dbReference type="SUPFAM" id="SSF56281">
    <property type="entry name" value="Metallo-hydrolase/oxidoreductase"/>
    <property type="match status" value="1"/>
</dbReference>
<organism evidence="1 2">
    <name type="scientific">Anaerobium acetethylicum</name>
    <dbReference type="NCBI Taxonomy" id="1619234"/>
    <lineage>
        <taxon>Bacteria</taxon>
        <taxon>Bacillati</taxon>
        <taxon>Bacillota</taxon>
        <taxon>Clostridia</taxon>
        <taxon>Lachnospirales</taxon>
        <taxon>Lachnospiraceae</taxon>
        <taxon>Anaerobium</taxon>
    </lineage>
</organism>
<reference evidence="1 2" key="1">
    <citation type="submission" date="2016-09" db="EMBL/GenBank/DDBJ databases">
        <authorList>
            <person name="Capua I."/>
            <person name="De Benedictis P."/>
            <person name="Joannis T."/>
            <person name="Lombin L.H."/>
            <person name="Cattoli G."/>
        </authorList>
    </citation>
    <scope>NUCLEOTIDE SEQUENCE [LARGE SCALE GENOMIC DNA]</scope>
    <source>
        <strain evidence="1 2">GluBS11</strain>
    </source>
</reference>
<dbReference type="RefSeq" id="WP_091230008.1">
    <property type="nucleotide sequence ID" value="NZ_FMKA01000002.1"/>
</dbReference>
<keyword evidence="2" id="KW-1185">Reference proteome</keyword>
<gene>
    <name evidence="1" type="ORF">SAMN05421730_100222</name>
</gene>
<protein>
    <submittedName>
        <fullName evidence="1">L-ascorbate metabolism protein UlaG, beta-lactamase superfamily</fullName>
    </submittedName>
</protein>
<dbReference type="EMBL" id="FMKA01000002">
    <property type="protein sequence ID" value="SCP95564.1"/>
    <property type="molecule type" value="Genomic_DNA"/>
</dbReference>
<dbReference type="InterPro" id="IPR036866">
    <property type="entry name" value="RibonucZ/Hydroxyglut_hydro"/>
</dbReference>
<proteinExistence type="predicted"/>
<evidence type="ECO:0000313" key="2">
    <source>
        <dbReference type="Proteomes" id="UP000199315"/>
    </source>
</evidence>
<sequence length="230" mass="25837">MDTVEITRLSKYSWFEIKYHGRIIHFDPGYAGYFENQKISEKEFEQKADLVLISHFHKDHLQPEALKRITGPETKIIASLNCADRLEKGAVLVKPGDVIEIGAGVMVHAVDAYNTPEGHSTKKFHHRGECVGYVLDLDGMRIYFAGDTDFIPEMRKIADVDIAFLPVGGTFTMDMGEAACAVAAIRPRFAIPMHQLQAELDDFKKESGIRPETEIITLKTGERKLLCGKK</sequence>
<dbReference type="PANTHER" id="PTHR43546">
    <property type="entry name" value="UPF0173 METAL-DEPENDENT HYDROLASE MJ1163-RELATED"/>
    <property type="match status" value="1"/>
</dbReference>
<dbReference type="Proteomes" id="UP000199315">
    <property type="component" value="Unassembled WGS sequence"/>
</dbReference>
<dbReference type="Pfam" id="PF13483">
    <property type="entry name" value="Lactamase_B_3"/>
    <property type="match status" value="1"/>
</dbReference>
<dbReference type="OrthoDB" id="9789133at2"/>
<evidence type="ECO:0000313" key="1">
    <source>
        <dbReference type="EMBL" id="SCP95564.1"/>
    </source>
</evidence>
<accession>A0A1D3TQ04</accession>
<dbReference type="STRING" id="1619234.SAMN05421730_100222"/>